<dbReference type="EMBL" id="BDGG01000007">
    <property type="protein sequence ID" value="GAV01827.1"/>
    <property type="molecule type" value="Genomic_DNA"/>
</dbReference>
<dbReference type="InterPro" id="IPR017452">
    <property type="entry name" value="GPCR_Rhodpsn_7TM"/>
</dbReference>
<dbReference type="AlphaFoldDB" id="A0A1D1VJN1"/>
<comment type="subcellular location">
    <subcellularLocation>
        <location evidence="1">Cell membrane</location>
        <topology evidence="1">Multi-pass membrane protein</topology>
    </subcellularLocation>
</comment>
<feature type="transmembrane region" description="Helical" evidence="9">
    <location>
        <begin position="122"/>
        <end position="143"/>
    </location>
</feature>
<dbReference type="PANTHER" id="PTHR24228">
    <property type="entry name" value="B2 BRADYKININ RECEPTOR/ANGIOTENSIN II RECEPTOR"/>
    <property type="match status" value="1"/>
</dbReference>
<dbReference type="Pfam" id="PF00001">
    <property type="entry name" value="7tm_1"/>
    <property type="match status" value="1"/>
</dbReference>
<dbReference type="PANTHER" id="PTHR24228:SF74">
    <property type="entry name" value="G-PROTEIN COUPLED RECEPTORS FAMILY 1 PROFILE DOMAIN-CONTAINING PROTEIN"/>
    <property type="match status" value="1"/>
</dbReference>
<evidence type="ECO:0000313" key="12">
    <source>
        <dbReference type="Proteomes" id="UP000186922"/>
    </source>
</evidence>
<keyword evidence="12" id="KW-1185">Reference proteome</keyword>
<evidence type="ECO:0000256" key="9">
    <source>
        <dbReference type="SAM" id="Phobius"/>
    </source>
</evidence>
<feature type="transmembrane region" description="Helical" evidence="9">
    <location>
        <begin position="79"/>
        <end position="102"/>
    </location>
</feature>
<organism evidence="11 12">
    <name type="scientific">Ramazzottius varieornatus</name>
    <name type="common">Water bear</name>
    <name type="synonym">Tardigrade</name>
    <dbReference type="NCBI Taxonomy" id="947166"/>
    <lineage>
        <taxon>Eukaryota</taxon>
        <taxon>Metazoa</taxon>
        <taxon>Ecdysozoa</taxon>
        <taxon>Tardigrada</taxon>
        <taxon>Eutardigrada</taxon>
        <taxon>Parachela</taxon>
        <taxon>Hypsibioidea</taxon>
        <taxon>Ramazzottiidae</taxon>
        <taxon>Ramazzottius</taxon>
    </lineage>
</organism>
<keyword evidence="2" id="KW-1003">Cell membrane</keyword>
<protein>
    <recommendedName>
        <fullName evidence="10">G-protein coupled receptors family 1 profile domain-containing protein</fullName>
    </recommendedName>
</protein>
<dbReference type="SUPFAM" id="SSF81321">
    <property type="entry name" value="Family A G protein-coupled receptor-like"/>
    <property type="match status" value="1"/>
</dbReference>
<comment type="caution">
    <text evidence="11">The sequence shown here is derived from an EMBL/GenBank/DDBJ whole genome shotgun (WGS) entry which is preliminary data.</text>
</comment>
<dbReference type="InterPro" id="IPR000276">
    <property type="entry name" value="GPCR_Rhodpsn"/>
</dbReference>
<keyword evidence="8" id="KW-0807">Transducer</keyword>
<proteinExistence type="predicted"/>
<evidence type="ECO:0000256" key="3">
    <source>
        <dbReference type="ARBA" id="ARBA00022692"/>
    </source>
</evidence>
<keyword evidence="4 9" id="KW-1133">Transmembrane helix</keyword>
<keyword evidence="3 9" id="KW-0812">Transmembrane</keyword>
<evidence type="ECO:0000256" key="1">
    <source>
        <dbReference type="ARBA" id="ARBA00004651"/>
    </source>
</evidence>
<reference evidence="11 12" key="1">
    <citation type="journal article" date="2016" name="Nat. Commun.">
        <title>Extremotolerant tardigrade genome and improved radiotolerance of human cultured cells by tardigrade-unique protein.</title>
        <authorList>
            <person name="Hashimoto T."/>
            <person name="Horikawa D.D."/>
            <person name="Saito Y."/>
            <person name="Kuwahara H."/>
            <person name="Kozuka-Hata H."/>
            <person name="Shin-I T."/>
            <person name="Minakuchi Y."/>
            <person name="Ohishi K."/>
            <person name="Motoyama A."/>
            <person name="Aizu T."/>
            <person name="Enomoto A."/>
            <person name="Kondo K."/>
            <person name="Tanaka S."/>
            <person name="Hara Y."/>
            <person name="Koshikawa S."/>
            <person name="Sagara H."/>
            <person name="Miura T."/>
            <person name="Yokobori S."/>
            <person name="Miyagawa K."/>
            <person name="Suzuki Y."/>
            <person name="Kubo T."/>
            <person name="Oyama M."/>
            <person name="Kohara Y."/>
            <person name="Fujiyama A."/>
            <person name="Arakawa K."/>
            <person name="Katayama T."/>
            <person name="Toyoda A."/>
            <person name="Kunieda T."/>
        </authorList>
    </citation>
    <scope>NUCLEOTIDE SEQUENCE [LARGE SCALE GENOMIC DNA]</scope>
    <source>
        <strain evidence="11 12">YOKOZUNA-1</strain>
    </source>
</reference>
<evidence type="ECO:0000256" key="6">
    <source>
        <dbReference type="ARBA" id="ARBA00023136"/>
    </source>
</evidence>
<dbReference type="PROSITE" id="PS50262">
    <property type="entry name" value="G_PROTEIN_RECEP_F1_2"/>
    <property type="match status" value="1"/>
</dbReference>
<evidence type="ECO:0000256" key="7">
    <source>
        <dbReference type="ARBA" id="ARBA00023170"/>
    </source>
</evidence>
<dbReference type="Gene3D" id="1.20.1070.10">
    <property type="entry name" value="Rhodopsin 7-helix transmembrane proteins"/>
    <property type="match status" value="1"/>
</dbReference>
<dbReference type="GO" id="GO:0004930">
    <property type="term" value="F:G protein-coupled receptor activity"/>
    <property type="evidence" value="ECO:0007669"/>
    <property type="project" value="UniProtKB-KW"/>
</dbReference>
<keyword evidence="7" id="KW-0675">Receptor</keyword>
<accession>A0A1D1VJN1</accession>
<evidence type="ECO:0000259" key="10">
    <source>
        <dbReference type="PROSITE" id="PS50262"/>
    </source>
</evidence>
<keyword evidence="5" id="KW-0297">G-protein coupled receptor</keyword>
<evidence type="ECO:0000313" key="11">
    <source>
        <dbReference type="EMBL" id="GAV01827.1"/>
    </source>
</evidence>
<feature type="transmembrane region" description="Helical" evidence="9">
    <location>
        <begin position="163"/>
        <end position="184"/>
    </location>
</feature>
<feature type="transmembrane region" description="Helical" evidence="9">
    <location>
        <begin position="38"/>
        <end position="58"/>
    </location>
</feature>
<name>A0A1D1VJN1_RAMVA</name>
<evidence type="ECO:0000256" key="2">
    <source>
        <dbReference type="ARBA" id="ARBA00022475"/>
    </source>
</evidence>
<sequence length="231" mass="25917">MASILLKAQLANVSLVLTNSTAHAPLRGPGSPQDTRTFAWATVSLVIIGFVSSLCCMYSNYHHHAQPSQRSSTPSAMNMWVFSLSMASFLFSSLILPVYAYTMIEQVKNPLGGDTFHPFCRFIAFTYFTLVAVCAFPHAAIAINRLLTIVFSSQYPRVKSVAVTLLLVTLSWLLPVAMFVIPLLTPRYGHYGLSDSSHRCAFLKLDRPTKWHTRLFQRWFPLPSLFWPILA</sequence>
<dbReference type="GO" id="GO:0005886">
    <property type="term" value="C:plasma membrane"/>
    <property type="evidence" value="ECO:0007669"/>
    <property type="project" value="UniProtKB-SubCell"/>
</dbReference>
<evidence type="ECO:0000256" key="8">
    <source>
        <dbReference type="ARBA" id="ARBA00023224"/>
    </source>
</evidence>
<evidence type="ECO:0000256" key="5">
    <source>
        <dbReference type="ARBA" id="ARBA00023040"/>
    </source>
</evidence>
<feature type="domain" description="G-protein coupled receptors family 1 profile" evidence="10">
    <location>
        <begin position="49"/>
        <end position="231"/>
    </location>
</feature>
<gene>
    <name evidence="11" type="primary">RvY_12473-1</name>
    <name evidence="11" type="synonym">RvY_12473.1</name>
    <name evidence="11" type="ORF">RvY_12473</name>
</gene>
<dbReference type="Proteomes" id="UP000186922">
    <property type="component" value="Unassembled WGS sequence"/>
</dbReference>
<keyword evidence="6 9" id="KW-0472">Membrane</keyword>
<evidence type="ECO:0000256" key="4">
    <source>
        <dbReference type="ARBA" id="ARBA00022989"/>
    </source>
</evidence>